<dbReference type="Pfam" id="PF01554">
    <property type="entry name" value="MatE"/>
    <property type="match status" value="2"/>
</dbReference>
<feature type="transmembrane region" description="Helical" evidence="7">
    <location>
        <begin position="57"/>
        <end position="74"/>
    </location>
</feature>
<keyword evidence="3" id="KW-0813">Transport</keyword>
<evidence type="ECO:0000256" key="5">
    <source>
        <dbReference type="ARBA" id="ARBA00022989"/>
    </source>
</evidence>
<reference evidence="8 9" key="1">
    <citation type="submission" date="2019-03" db="EMBL/GenBank/DDBJ databases">
        <title>Paraburkholderia sp. isolated from native Mimosa gymnas in Guartela State Park, Brazil.</title>
        <authorList>
            <person name="Paulitsch F."/>
            <person name="Hungria M."/>
            <person name="Delamuta J.R.M."/>
            <person name="Ribeiro R.A."/>
            <person name="Dall'Agnol R."/>
            <person name="Silva J.S.B."/>
        </authorList>
    </citation>
    <scope>NUCLEOTIDE SEQUENCE [LARGE SCALE GENOMIC DNA]</scope>
    <source>
        <strain evidence="8 9">CNPSo 3008</strain>
    </source>
</reference>
<keyword evidence="5 7" id="KW-1133">Transmembrane helix</keyword>
<comment type="subcellular location">
    <subcellularLocation>
        <location evidence="1">Membrane</location>
        <topology evidence="1">Multi-pass membrane protein</topology>
    </subcellularLocation>
</comment>
<dbReference type="InterPro" id="IPR002528">
    <property type="entry name" value="MATE_fam"/>
</dbReference>
<dbReference type="InterPro" id="IPR050222">
    <property type="entry name" value="MATE_MdtK"/>
</dbReference>
<dbReference type="GO" id="GO:0005886">
    <property type="term" value="C:plasma membrane"/>
    <property type="evidence" value="ECO:0007669"/>
    <property type="project" value="TreeGrafter"/>
</dbReference>
<feature type="transmembrane region" description="Helical" evidence="7">
    <location>
        <begin position="174"/>
        <end position="199"/>
    </location>
</feature>
<feature type="transmembrane region" description="Helical" evidence="7">
    <location>
        <begin position="233"/>
        <end position="256"/>
    </location>
</feature>
<name>A0A4R5L208_9BURK</name>
<comment type="caution">
    <text evidence="8">The sequence shown here is derived from an EMBL/GenBank/DDBJ whole genome shotgun (WGS) entry which is preliminary data.</text>
</comment>
<feature type="transmembrane region" description="Helical" evidence="7">
    <location>
        <begin position="94"/>
        <end position="114"/>
    </location>
</feature>
<dbReference type="OrthoDB" id="9789527at2"/>
<feature type="transmembrane region" description="Helical" evidence="7">
    <location>
        <begin position="454"/>
        <end position="475"/>
    </location>
</feature>
<feature type="transmembrane region" description="Helical" evidence="7">
    <location>
        <begin position="326"/>
        <end position="349"/>
    </location>
</feature>
<dbReference type="Proteomes" id="UP000295606">
    <property type="component" value="Unassembled WGS sequence"/>
</dbReference>
<comment type="similarity">
    <text evidence="2">Belongs to the multi antimicrobial extrusion (MATE) (TC 2.A.66.1) family.</text>
</comment>
<dbReference type="InterPro" id="IPR044644">
    <property type="entry name" value="DinF-like"/>
</dbReference>
<dbReference type="AlphaFoldDB" id="A0A4R5L208"/>
<dbReference type="GO" id="GO:0042910">
    <property type="term" value="F:xenobiotic transmembrane transporter activity"/>
    <property type="evidence" value="ECO:0007669"/>
    <property type="project" value="InterPro"/>
</dbReference>
<dbReference type="PANTHER" id="PTHR43298:SF2">
    <property type="entry name" value="FMN_FAD EXPORTER YEEO-RELATED"/>
    <property type="match status" value="1"/>
</dbReference>
<sequence>MAVVGPRLAHAGRNRSRLLGAQAGVVGGRRLAVGVRAGTRLSGAEALPDQRGWHRRVLTLAFPIVLANLTQPILGAVDTAVAGHLGSAADLGGVALGGLFFNFVFWGFGFLRMGTTGLVAQAYGARNLPALRANVVRALLLAFAIGAAILLIQSPLIHYTLAAIGGSEDVQRNAGVYCLARIGSAPFALANYVVLGYLLGTQRVRIALLSQIFINLTNVVAVLAYVYGLRWGIAGIGAATATADTLGFVFGACVLWRLRTRGLAPLALQTVLEPAALKRLVAINRDIFLRTLCLLGSFGWFAHLGAKQGDAILAANALLLNFQTFMAYGLDGFAHAAEALVGAAIGAGNRHAFRQAVKTNLFWAALGAFGFSLVYWACGPWIIEKLTDQPTVRAAAQAFLPWAALSPLISVWGFLLDGVFIGATRTRELMQAMAVSLAVFLCASWALVGPLGNHGLWIALLVFMAARGLTLSPLLPRISGAIAPVSVQLR</sequence>
<dbReference type="CDD" id="cd13136">
    <property type="entry name" value="MATE_DinF_like"/>
    <property type="match status" value="1"/>
</dbReference>
<protein>
    <submittedName>
        <fullName evidence="8">MATE family efflux transporter</fullName>
    </submittedName>
</protein>
<evidence type="ECO:0000256" key="4">
    <source>
        <dbReference type="ARBA" id="ARBA00022692"/>
    </source>
</evidence>
<dbReference type="GO" id="GO:0015297">
    <property type="term" value="F:antiporter activity"/>
    <property type="evidence" value="ECO:0007669"/>
    <property type="project" value="InterPro"/>
</dbReference>
<evidence type="ECO:0000313" key="9">
    <source>
        <dbReference type="Proteomes" id="UP000295606"/>
    </source>
</evidence>
<evidence type="ECO:0000256" key="1">
    <source>
        <dbReference type="ARBA" id="ARBA00004141"/>
    </source>
</evidence>
<keyword evidence="4 7" id="KW-0812">Transmembrane</keyword>
<dbReference type="PANTHER" id="PTHR43298">
    <property type="entry name" value="MULTIDRUG RESISTANCE PROTEIN NORM-RELATED"/>
    <property type="match status" value="1"/>
</dbReference>
<evidence type="ECO:0000256" key="6">
    <source>
        <dbReference type="ARBA" id="ARBA00023136"/>
    </source>
</evidence>
<accession>A0A4R5L208</accession>
<keyword evidence="6 7" id="KW-0472">Membrane</keyword>
<evidence type="ECO:0000313" key="8">
    <source>
        <dbReference type="EMBL" id="TDG02083.1"/>
    </source>
</evidence>
<evidence type="ECO:0000256" key="7">
    <source>
        <dbReference type="SAM" id="Phobius"/>
    </source>
</evidence>
<feature type="transmembrane region" description="Helical" evidence="7">
    <location>
        <begin position="287"/>
        <end position="306"/>
    </location>
</feature>
<feature type="transmembrane region" description="Helical" evidence="7">
    <location>
        <begin position="403"/>
        <end position="422"/>
    </location>
</feature>
<feature type="transmembrane region" description="Helical" evidence="7">
    <location>
        <begin position="429"/>
        <end position="448"/>
    </location>
</feature>
<dbReference type="NCBIfam" id="TIGR00797">
    <property type="entry name" value="matE"/>
    <property type="match status" value="1"/>
</dbReference>
<feature type="transmembrane region" description="Helical" evidence="7">
    <location>
        <begin position="361"/>
        <end position="383"/>
    </location>
</feature>
<evidence type="ECO:0000256" key="2">
    <source>
        <dbReference type="ARBA" id="ARBA00010199"/>
    </source>
</evidence>
<feature type="transmembrane region" description="Helical" evidence="7">
    <location>
        <begin position="135"/>
        <end position="154"/>
    </location>
</feature>
<dbReference type="EMBL" id="SMOD01000079">
    <property type="protein sequence ID" value="TDG02083.1"/>
    <property type="molecule type" value="Genomic_DNA"/>
</dbReference>
<gene>
    <name evidence="8" type="ORF">E1N52_41570</name>
</gene>
<feature type="transmembrane region" description="Helical" evidence="7">
    <location>
        <begin position="206"/>
        <end position="227"/>
    </location>
</feature>
<proteinExistence type="inferred from homology"/>
<organism evidence="8 9">
    <name type="scientific">Paraburkholderia guartelaensis</name>
    <dbReference type="NCBI Taxonomy" id="2546446"/>
    <lineage>
        <taxon>Bacteria</taxon>
        <taxon>Pseudomonadati</taxon>
        <taxon>Pseudomonadota</taxon>
        <taxon>Betaproteobacteria</taxon>
        <taxon>Burkholderiales</taxon>
        <taxon>Burkholderiaceae</taxon>
        <taxon>Paraburkholderia</taxon>
    </lineage>
</organism>
<evidence type="ECO:0000256" key="3">
    <source>
        <dbReference type="ARBA" id="ARBA00022448"/>
    </source>
</evidence>